<protein>
    <recommendedName>
        <fullName evidence="5">Receptor L-domain domain-containing protein</fullName>
    </recommendedName>
</protein>
<dbReference type="OMA" id="SHESDAI"/>
<dbReference type="AlphaFoldDB" id="G0MQB9"/>
<sequence>MKISIYLLFTSLFVIFDVANGSVGIPDDLHKEFHDLASSRLESILNHVAFGQSTSLTMTFIVVDCQFAPIDAQIEQTIRGELILKEVTCGTVGMHKWCDEQPGRSGVLMVGNKKMNGTVLTRFLCDADPIRKPIDKAQLKAQQHRFEVFMNISLPLCFIAIAVAWYVKIKAPFPIHPSQILNLNNKSPHDSFENITLESSKASPYKSLSFNSFRSYFISVPKKFRIIV</sequence>
<keyword evidence="2" id="KW-0732">Signal</keyword>
<feature type="chain" id="PRO_5003403644" description="Receptor L-domain domain-containing protein" evidence="2">
    <location>
        <begin position="22"/>
        <end position="228"/>
    </location>
</feature>
<dbReference type="eggNOG" id="ENOG502TI8F">
    <property type="taxonomic scope" value="Eukaryota"/>
</dbReference>
<gene>
    <name evidence="3" type="ORF">CAEBREN_17311</name>
</gene>
<evidence type="ECO:0000256" key="1">
    <source>
        <dbReference type="SAM" id="Phobius"/>
    </source>
</evidence>
<feature type="signal peptide" evidence="2">
    <location>
        <begin position="1"/>
        <end position="21"/>
    </location>
</feature>
<dbReference type="EMBL" id="GL379806">
    <property type="protein sequence ID" value="EGT40993.1"/>
    <property type="molecule type" value="Genomic_DNA"/>
</dbReference>
<evidence type="ECO:0000313" key="3">
    <source>
        <dbReference type="EMBL" id="EGT40993.1"/>
    </source>
</evidence>
<dbReference type="FunCoup" id="G0MQB9">
    <property type="interactions" value="1875"/>
</dbReference>
<keyword evidence="1" id="KW-0472">Membrane</keyword>
<dbReference type="OrthoDB" id="5873723at2759"/>
<evidence type="ECO:0008006" key="5">
    <source>
        <dbReference type="Google" id="ProtNLM"/>
    </source>
</evidence>
<dbReference type="Proteomes" id="UP000008068">
    <property type="component" value="Unassembled WGS sequence"/>
</dbReference>
<keyword evidence="4" id="KW-1185">Reference proteome</keyword>
<proteinExistence type="predicted"/>
<name>G0MQB9_CAEBE</name>
<accession>G0MQB9</accession>
<evidence type="ECO:0000256" key="2">
    <source>
        <dbReference type="SAM" id="SignalP"/>
    </source>
</evidence>
<keyword evidence="1" id="KW-0812">Transmembrane</keyword>
<keyword evidence="1" id="KW-1133">Transmembrane helix</keyword>
<feature type="transmembrane region" description="Helical" evidence="1">
    <location>
        <begin position="148"/>
        <end position="167"/>
    </location>
</feature>
<dbReference type="InParanoid" id="G0MQB9"/>
<evidence type="ECO:0000313" key="4">
    <source>
        <dbReference type="Proteomes" id="UP000008068"/>
    </source>
</evidence>
<organism evidence="4">
    <name type="scientific">Caenorhabditis brenneri</name>
    <name type="common">Nematode worm</name>
    <dbReference type="NCBI Taxonomy" id="135651"/>
    <lineage>
        <taxon>Eukaryota</taxon>
        <taxon>Metazoa</taxon>
        <taxon>Ecdysozoa</taxon>
        <taxon>Nematoda</taxon>
        <taxon>Chromadorea</taxon>
        <taxon>Rhabditida</taxon>
        <taxon>Rhabditina</taxon>
        <taxon>Rhabditomorpha</taxon>
        <taxon>Rhabditoidea</taxon>
        <taxon>Rhabditidae</taxon>
        <taxon>Peloderinae</taxon>
        <taxon>Caenorhabditis</taxon>
    </lineage>
</organism>
<reference evidence="4" key="1">
    <citation type="submission" date="2011-07" db="EMBL/GenBank/DDBJ databases">
        <authorList>
            <consortium name="Caenorhabditis brenneri Sequencing and Analysis Consortium"/>
            <person name="Wilson R.K."/>
        </authorList>
    </citation>
    <scope>NUCLEOTIDE SEQUENCE [LARGE SCALE GENOMIC DNA]</scope>
    <source>
        <strain evidence="4">PB2801</strain>
    </source>
</reference>
<dbReference type="HOGENOM" id="CLU_1225796_0_0_1"/>